<name>A0A0R3PHD6_ANGCS</name>
<dbReference type="WBParaSite" id="ACOC_0000376301-mRNA-1">
    <property type="protein sequence ID" value="ACOC_0000376301-mRNA-1"/>
    <property type="gene ID" value="ACOC_0000376301"/>
</dbReference>
<dbReference type="OrthoDB" id="413400at2759"/>
<dbReference type="EMBL" id="UYYA01001383">
    <property type="protein sequence ID" value="VDM55349.1"/>
    <property type="molecule type" value="Genomic_DNA"/>
</dbReference>
<accession>A0A0R3PHD6</accession>
<gene>
    <name evidence="1" type="ORF">ACOC_LOCUS3764</name>
</gene>
<organism evidence="3">
    <name type="scientific">Angiostrongylus costaricensis</name>
    <name type="common">Nematode worm</name>
    <dbReference type="NCBI Taxonomy" id="334426"/>
    <lineage>
        <taxon>Eukaryota</taxon>
        <taxon>Metazoa</taxon>
        <taxon>Ecdysozoa</taxon>
        <taxon>Nematoda</taxon>
        <taxon>Chromadorea</taxon>
        <taxon>Rhabditida</taxon>
        <taxon>Rhabditina</taxon>
        <taxon>Rhabditomorpha</taxon>
        <taxon>Strongyloidea</taxon>
        <taxon>Metastrongylidae</taxon>
        <taxon>Angiostrongylus</taxon>
    </lineage>
</organism>
<sequence>MSLRDWAVRAVANSVEITPCALFNLPIPANQIKTVQNLLVHRLQYVSIYEPNPLVGKLLRATVRSYMSFYTYAFCQQPAVMNGTQPQLVDATSGRLAGDQEQFEE</sequence>
<evidence type="ECO:0000313" key="2">
    <source>
        <dbReference type="Proteomes" id="UP000267027"/>
    </source>
</evidence>
<reference evidence="1 2" key="2">
    <citation type="submission" date="2018-11" db="EMBL/GenBank/DDBJ databases">
        <authorList>
            <consortium name="Pathogen Informatics"/>
        </authorList>
    </citation>
    <scope>NUCLEOTIDE SEQUENCE [LARGE SCALE GENOMIC DNA]</scope>
    <source>
        <strain evidence="1 2">Costa Rica</strain>
    </source>
</reference>
<protein>
    <submittedName>
        <fullName evidence="3">Oxidoreductase</fullName>
    </submittedName>
</protein>
<dbReference type="Proteomes" id="UP000267027">
    <property type="component" value="Unassembled WGS sequence"/>
</dbReference>
<keyword evidence="2" id="KW-1185">Reference proteome</keyword>
<evidence type="ECO:0000313" key="1">
    <source>
        <dbReference type="EMBL" id="VDM55349.1"/>
    </source>
</evidence>
<evidence type="ECO:0000313" key="3">
    <source>
        <dbReference type="WBParaSite" id="ACOC_0000376301-mRNA-1"/>
    </source>
</evidence>
<reference evidence="3" key="1">
    <citation type="submission" date="2017-02" db="UniProtKB">
        <authorList>
            <consortium name="WormBaseParasite"/>
        </authorList>
    </citation>
    <scope>IDENTIFICATION</scope>
</reference>
<dbReference type="AlphaFoldDB" id="A0A0R3PHD6"/>
<proteinExistence type="predicted"/>